<evidence type="ECO:0000256" key="1">
    <source>
        <dbReference type="SAM" id="MobiDB-lite"/>
    </source>
</evidence>
<feature type="region of interest" description="Disordered" evidence="1">
    <location>
        <begin position="1"/>
        <end position="57"/>
    </location>
</feature>
<protein>
    <submittedName>
        <fullName evidence="2">Uncharacterized protein</fullName>
    </submittedName>
</protein>
<proteinExistence type="predicted"/>
<keyword evidence="3" id="KW-1185">Reference proteome</keyword>
<sequence length="220" mass="23921">MSCGAVPKSNSSTVRMLMDPPAVGGGEDYGSSRGGSTPSFPHSLSSLPDTNTLRSGRDCHREPAAVSHDTRGETSMSLTSSTSVNILASFIRLPKRVQEAMMPLPRLDTQAHSDSLSRRRALWEMSKLRFSPRHILPLVEDATLLHLSGGVHEHFLHIAPANKSDPVFLLLLSPTPPTPLSPAVPSSAVWYRPTIQHRGRQRERAQCLAAGRPERDAHSG</sequence>
<reference evidence="2" key="1">
    <citation type="submission" date="2020-03" db="EMBL/GenBank/DDBJ databases">
        <authorList>
            <person name="Weist P."/>
        </authorList>
    </citation>
    <scope>NUCLEOTIDE SEQUENCE</scope>
</reference>
<dbReference type="Proteomes" id="UP001153269">
    <property type="component" value="Unassembled WGS sequence"/>
</dbReference>
<accession>A0A9N7UV38</accession>
<dbReference type="AlphaFoldDB" id="A0A9N7UV38"/>
<feature type="compositionally biased region" description="Polar residues" evidence="1">
    <location>
        <begin position="37"/>
        <end position="54"/>
    </location>
</feature>
<gene>
    <name evidence="2" type="ORF">PLEPLA_LOCUS25241</name>
</gene>
<evidence type="ECO:0000313" key="2">
    <source>
        <dbReference type="EMBL" id="CAB1437219.1"/>
    </source>
</evidence>
<comment type="caution">
    <text evidence="2">The sequence shown here is derived from an EMBL/GenBank/DDBJ whole genome shotgun (WGS) entry which is preliminary data.</text>
</comment>
<evidence type="ECO:0000313" key="3">
    <source>
        <dbReference type="Proteomes" id="UP001153269"/>
    </source>
</evidence>
<organism evidence="2 3">
    <name type="scientific">Pleuronectes platessa</name>
    <name type="common">European plaice</name>
    <dbReference type="NCBI Taxonomy" id="8262"/>
    <lineage>
        <taxon>Eukaryota</taxon>
        <taxon>Metazoa</taxon>
        <taxon>Chordata</taxon>
        <taxon>Craniata</taxon>
        <taxon>Vertebrata</taxon>
        <taxon>Euteleostomi</taxon>
        <taxon>Actinopterygii</taxon>
        <taxon>Neopterygii</taxon>
        <taxon>Teleostei</taxon>
        <taxon>Neoteleostei</taxon>
        <taxon>Acanthomorphata</taxon>
        <taxon>Carangaria</taxon>
        <taxon>Pleuronectiformes</taxon>
        <taxon>Pleuronectoidei</taxon>
        <taxon>Pleuronectidae</taxon>
        <taxon>Pleuronectes</taxon>
    </lineage>
</organism>
<dbReference type="EMBL" id="CADEAL010002001">
    <property type="protein sequence ID" value="CAB1437219.1"/>
    <property type="molecule type" value="Genomic_DNA"/>
</dbReference>
<name>A0A9N7UV38_PLEPL</name>